<dbReference type="Proteomes" id="UP000070587">
    <property type="component" value="Chromosome"/>
</dbReference>
<name>A0A127B992_9EURY</name>
<evidence type="ECO:0000313" key="6">
    <source>
        <dbReference type="Proteomes" id="UP000070587"/>
    </source>
</evidence>
<dbReference type="OrthoDB" id="6529at2157"/>
<keyword evidence="1 4" id="KW-0479">Metal-binding</keyword>
<dbReference type="RefSeq" id="WP_068321628.1">
    <property type="nucleotide sequence ID" value="NZ_CP010835.1"/>
</dbReference>
<dbReference type="Gene3D" id="3.30.479.10">
    <property type="entry name" value="6-pyruvoyl tetrahydropterin synthase/QueD"/>
    <property type="match status" value="1"/>
</dbReference>
<dbReference type="PANTHER" id="PTHR12589:SF7">
    <property type="entry name" value="6-PYRUVOYL TETRAHYDROBIOPTERIN SYNTHASE"/>
    <property type="match status" value="1"/>
</dbReference>
<dbReference type="KEGG" id="pyc:TQ32_04640"/>
<dbReference type="PIRSF" id="PIRSF006113">
    <property type="entry name" value="PTP_synth"/>
    <property type="match status" value="1"/>
</dbReference>
<keyword evidence="3" id="KW-0456">Lyase</keyword>
<reference evidence="6" key="1">
    <citation type="submission" date="2015-02" db="EMBL/GenBank/DDBJ databases">
        <title>Pyrococcus kukulkanii sp. nov., a novel hyperthermophilic archaeon isolated from a deep-sea hydrothermal vent at the Guaymas Basin.</title>
        <authorList>
            <person name="Oger P.M."/>
            <person name="Callac N."/>
            <person name="Jebbar M."/>
            <person name="Godfroy A."/>
        </authorList>
    </citation>
    <scope>NUCLEOTIDE SEQUENCE [LARGE SCALE GENOMIC DNA]</scope>
    <source>
        <strain evidence="6">NCB100</strain>
    </source>
</reference>
<dbReference type="SUPFAM" id="SSF55620">
    <property type="entry name" value="Tetrahydrobiopterin biosynthesis enzymes-like"/>
    <property type="match status" value="1"/>
</dbReference>
<evidence type="ECO:0000256" key="2">
    <source>
        <dbReference type="ARBA" id="ARBA00022833"/>
    </source>
</evidence>
<feature type="binding site" evidence="4">
    <location>
        <position position="15"/>
    </location>
    <ligand>
        <name>Zn(2+)</name>
        <dbReference type="ChEBI" id="CHEBI:29105"/>
    </ligand>
</feature>
<dbReference type="InterPro" id="IPR007115">
    <property type="entry name" value="6-PTP_synth/QueD"/>
</dbReference>
<evidence type="ECO:0000256" key="4">
    <source>
        <dbReference type="PIRSR" id="PIRSR006113-2"/>
    </source>
</evidence>
<feature type="binding site" evidence="4">
    <location>
        <position position="29"/>
    </location>
    <ligand>
        <name>Zn(2+)</name>
        <dbReference type="ChEBI" id="CHEBI:29105"/>
    </ligand>
</feature>
<evidence type="ECO:0000256" key="3">
    <source>
        <dbReference type="ARBA" id="ARBA00023239"/>
    </source>
</evidence>
<sequence>MKARLIVKTSFDAAHAVKIGSDWEELHGHTFFLEVVVEGSIKHGYIMDFVRLRKIIEGITKELDHKNLNKIFDNPTTENIALWLADKIKEKLPDKVILRRLVLWEGSDYGVELEW</sequence>
<dbReference type="PANTHER" id="PTHR12589">
    <property type="entry name" value="PYRUVOYL TETRAHYDROBIOPTERIN SYNTHASE"/>
    <property type="match status" value="1"/>
</dbReference>
<dbReference type="GeneID" id="28491097"/>
<evidence type="ECO:0000256" key="1">
    <source>
        <dbReference type="ARBA" id="ARBA00022723"/>
    </source>
</evidence>
<proteinExistence type="predicted"/>
<comment type="cofactor">
    <cofactor evidence="4">
        <name>Zn(2+)</name>
        <dbReference type="ChEBI" id="CHEBI:29105"/>
    </cofactor>
    <text evidence="4">Binds 1 zinc ion per subunit.</text>
</comment>
<organism evidence="5 6">
    <name type="scientific">Pyrococcus kukulkanii</name>
    <dbReference type="NCBI Taxonomy" id="1609559"/>
    <lineage>
        <taxon>Archaea</taxon>
        <taxon>Methanobacteriati</taxon>
        <taxon>Methanobacteriota</taxon>
        <taxon>Thermococci</taxon>
        <taxon>Thermococcales</taxon>
        <taxon>Thermococcaceae</taxon>
        <taxon>Pyrococcus</taxon>
    </lineage>
</organism>
<dbReference type="InterPro" id="IPR038418">
    <property type="entry name" value="6-PTP_synth/QueD_sf"/>
</dbReference>
<reference evidence="5 6" key="2">
    <citation type="journal article" date="2016" name="Int. J. Syst. Evol. Microbiol.">
        <title>Pyrococcus kukulkanii sp. nov., a hyperthermophilic, piezophilic archaeon isolated from a deep-sea hydrothermal vent.</title>
        <authorList>
            <person name="Callac N."/>
            <person name="Oger P."/>
            <person name="Lesongeur F."/>
            <person name="Rattray J.E."/>
            <person name="Vannier P."/>
            <person name="Michoud G."/>
            <person name="Beauverger M."/>
            <person name="Gayet N."/>
            <person name="Rouxel O."/>
            <person name="Jebbar M."/>
            <person name="Godfroy A."/>
        </authorList>
    </citation>
    <scope>NUCLEOTIDE SEQUENCE [LARGE SCALE GENOMIC DNA]</scope>
    <source>
        <strain evidence="5 6">NCB100</strain>
    </source>
</reference>
<dbReference type="GO" id="GO:0046872">
    <property type="term" value="F:metal ion binding"/>
    <property type="evidence" value="ECO:0007669"/>
    <property type="project" value="UniProtKB-KW"/>
</dbReference>
<dbReference type="AlphaFoldDB" id="A0A127B992"/>
<gene>
    <name evidence="5" type="ORF">TQ32_04640</name>
</gene>
<protein>
    <submittedName>
        <fullName evidence="5">6-pyruvoyl tetrahydropterin synthase</fullName>
    </submittedName>
</protein>
<evidence type="ECO:0000313" key="5">
    <source>
        <dbReference type="EMBL" id="AMM53848.1"/>
    </source>
</evidence>
<dbReference type="STRING" id="1609559.TQ32_04640"/>
<dbReference type="PATRIC" id="fig|1609559.3.peg.966"/>
<dbReference type="EMBL" id="CP010835">
    <property type="protein sequence ID" value="AMM53848.1"/>
    <property type="molecule type" value="Genomic_DNA"/>
</dbReference>
<dbReference type="GO" id="GO:0016829">
    <property type="term" value="F:lyase activity"/>
    <property type="evidence" value="ECO:0007669"/>
    <property type="project" value="UniProtKB-KW"/>
</dbReference>
<keyword evidence="2 4" id="KW-0862">Zinc</keyword>
<dbReference type="Pfam" id="PF01242">
    <property type="entry name" value="PTPS"/>
    <property type="match status" value="1"/>
</dbReference>
<accession>A0A127B992</accession>
<feature type="binding site" evidence="4">
    <location>
        <position position="27"/>
    </location>
    <ligand>
        <name>Zn(2+)</name>
        <dbReference type="ChEBI" id="CHEBI:29105"/>
    </ligand>
</feature>